<feature type="compositionally biased region" description="Basic and acidic residues" evidence="2">
    <location>
        <begin position="122"/>
        <end position="135"/>
    </location>
</feature>
<gene>
    <name evidence="4" type="ORF">KUDE01_018685</name>
</gene>
<feature type="region of interest" description="Disordered" evidence="2">
    <location>
        <begin position="1"/>
        <end position="20"/>
    </location>
</feature>
<dbReference type="SUPFAM" id="SSF57997">
    <property type="entry name" value="Tropomyosin"/>
    <property type="match status" value="1"/>
</dbReference>
<feature type="region of interest" description="Disordered" evidence="2">
    <location>
        <begin position="230"/>
        <end position="252"/>
    </location>
</feature>
<name>A0AAD9FAM1_DISEL</name>
<dbReference type="InterPro" id="IPR052268">
    <property type="entry name" value="SAM_domain-containing_protein"/>
</dbReference>
<feature type="region of interest" description="Disordered" evidence="2">
    <location>
        <begin position="122"/>
        <end position="156"/>
    </location>
</feature>
<evidence type="ECO:0000256" key="1">
    <source>
        <dbReference type="SAM" id="Coils"/>
    </source>
</evidence>
<keyword evidence="5" id="KW-1185">Reference proteome</keyword>
<sequence length="756" mass="88252">MDRRTNQNQMGNPRPFDHGAVADRAYRQIHCRNGQINGLDEYHMAFGQERVSFSHRMRIEKDKVKRLEEVLKYRNSGLDQDNKRLFDVIQDREAEISRLKDQMEAAEHQHKQQLDHIVATSEAEKGKISDQKNQETSDSQNNDVPQQCDPEKEKLRMRKGETMKELMREGEELLECVTILEDRNSDLKEEMEAKLKRVEKQKNDLAKKNKSWESDVKQLKDQMRVQEEKFSKDLAQNQQSWEAKKHQSREKDLKEVQAQLKMVEDEKKDSAMKNLSLEKEVQLKNGRVKQLENDLDEQKERFSKDLAQNQDSWETKVNLVEIKLKEVTQEKNDLAQKHQSREKDLKEVQAKLRKAEDEEKDSSMKNQILEKKVQLKEMQVKQMENQLDEQKEMFSNDLAPNEEIWETKVHLTETRWKQVEEQRDDLAQGQLSWEAKEKKMEEEKKLLEDLCLHMKNKSRGFFSRRRDTEDRDGSLNENSLEFGVQLVMVMSSYHQNHSGSITEEKHERGEAGSRSRSPGSAETWETLTEPDTETPSWLWTVLQAQVSVKVTSQLLSKTAAASFSFVRPAVEYRALPEDFKHQLSRRTGGNLTWHDGRGQKSAGGRAVKLLQQPGTGALQAQFDWSSTASHPERLLRIKRDPEIQYRSSDNYGIYHTSPTQPSLIRPVVMWSQQDVCKWLKKHCPHNYLTYVEAFSQHAITGRALLRLNGEKLQRMGLVQETLRQELLQQVLQLQVQEEGRNLQLLSRAQGTFGRIS</sequence>
<proteinExistence type="predicted"/>
<feature type="compositionally biased region" description="Basic and acidic residues" evidence="2">
    <location>
        <begin position="242"/>
        <end position="252"/>
    </location>
</feature>
<dbReference type="SMART" id="SM00454">
    <property type="entry name" value="SAM"/>
    <property type="match status" value="1"/>
</dbReference>
<dbReference type="InterPro" id="IPR001660">
    <property type="entry name" value="SAM"/>
</dbReference>
<dbReference type="PANTHER" id="PTHR20843">
    <property type="entry name" value="STERILE ALPHA MOTIF DOMAIN CONTAINING PROTEIN 10"/>
    <property type="match status" value="1"/>
</dbReference>
<comment type="caution">
    <text evidence="4">The sequence shown here is derived from an EMBL/GenBank/DDBJ whole genome shotgun (WGS) entry which is preliminary data.</text>
</comment>
<dbReference type="InterPro" id="IPR013761">
    <property type="entry name" value="SAM/pointed_sf"/>
</dbReference>
<dbReference type="CDD" id="cd09510">
    <property type="entry name" value="SAM_aveugle-like"/>
    <property type="match status" value="1"/>
</dbReference>
<dbReference type="PANTHER" id="PTHR20843:SF3">
    <property type="entry name" value="STERILE ALPHA MOTIF DOMAIN CONTAINING 10"/>
    <property type="match status" value="1"/>
</dbReference>
<feature type="compositionally biased region" description="Basic and acidic residues" evidence="2">
    <location>
        <begin position="502"/>
        <end position="513"/>
    </location>
</feature>
<dbReference type="InterPro" id="IPR039144">
    <property type="entry name" value="Aveugle-like_SAM_dom"/>
</dbReference>
<dbReference type="SUPFAM" id="SSF47769">
    <property type="entry name" value="SAM/Pointed domain"/>
    <property type="match status" value="1"/>
</dbReference>
<feature type="domain" description="SAM" evidence="3">
    <location>
        <begin position="670"/>
        <end position="736"/>
    </location>
</feature>
<feature type="region of interest" description="Disordered" evidence="2">
    <location>
        <begin position="495"/>
        <end position="531"/>
    </location>
</feature>
<keyword evidence="1" id="KW-0175">Coiled coil</keyword>
<dbReference type="Gene3D" id="1.10.150.50">
    <property type="entry name" value="Transcription Factor, Ets-1"/>
    <property type="match status" value="1"/>
</dbReference>
<protein>
    <submittedName>
        <fullName evidence="4">Sterile alpha motif domain containing protein 10</fullName>
    </submittedName>
</protein>
<dbReference type="GO" id="GO:0007169">
    <property type="term" value="P:cell surface receptor protein tyrosine kinase signaling pathway"/>
    <property type="evidence" value="ECO:0007669"/>
    <property type="project" value="TreeGrafter"/>
</dbReference>
<dbReference type="Pfam" id="PF07647">
    <property type="entry name" value="SAM_2"/>
    <property type="match status" value="1"/>
</dbReference>
<feature type="compositionally biased region" description="Polar residues" evidence="2">
    <location>
        <begin position="1"/>
        <end position="11"/>
    </location>
</feature>
<dbReference type="PROSITE" id="PS50105">
    <property type="entry name" value="SAM_DOMAIN"/>
    <property type="match status" value="1"/>
</dbReference>
<organism evidence="4 5">
    <name type="scientific">Dissostichus eleginoides</name>
    <name type="common">Patagonian toothfish</name>
    <name type="synonym">Dissostichus amissus</name>
    <dbReference type="NCBI Taxonomy" id="100907"/>
    <lineage>
        <taxon>Eukaryota</taxon>
        <taxon>Metazoa</taxon>
        <taxon>Chordata</taxon>
        <taxon>Craniata</taxon>
        <taxon>Vertebrata</taxon>
        <taxon>Euteleostomi</taxon>
        <taxon>Actinopterygii</taxon>
        <taxon>Neopterygii</taxon>
        <taxon>Teleostei</taxon>
        <taxon>Neoteleostei</taxon>
        <taxon>Acanthomorphata</taxon>
        <taxon>Eupercaria</taxon>
        <taxon>Perciformes</taxon>
        <taxon>Notothenioidei</taxon>
        <taxon>Nototheniidae</taxon>
        <taxon>Dissostichus</taxon>
    </lineage>
</organism>
<dbReference type="EMBL" id="JASDAP010000008">
    <property type="protein sequence ID" value="KAK1899163.1"/>
    <property type="molecule type" value="Genomic_DNA"/>
</dbReference>
<feature type="coiled-coil region" evidence="1">
    <location>
        <begin position="82"/>
        <end position="116"/>
    </location>
</feature>
<evidence type="ECO:0000313" key="4">
    <source>
        <dbReference type="EMBL" id="KAK1899163.1"/>
    </source>
</evidence>
<dbReference type="Proteomes" id="UP001228049">
    <property type="component" value="Unassembled WGS sequence"/>
</dbReference>
<evidence type="ECO:0000256" key="2">
    <source>
        <dbReference type="SAM" id="MobiDB-lite"/>
    </source>
</evidence>
<accession>A0AAD9FAM1</accession>
<reference evidence="4" key="1">
    <citation type="submission" date="2023-04" db="EMBL/GenBank/DDBJ databases">
        <title>Chromosome-level genome of Chaenocephalus aceratus.</title>
        <authorList>
            <person name="Park H."/>
        </authorList>
    </citation>
    <scope>NUCLEOTIDE SEQUENCE</scope>
    <source>
        <strain evidence="4">DE</strain>
        <tissue evidence="4">Muscle</tissue>
    </source>
</reference>
<evidence type="ECO:0000259" key="3">
    <source>
        <dbReference type="PROSITE" id="PS50105"/>
    </source>
</evidence>
<dbReference type="AlphaFoldDB" id="A0AAD9FAM1"/>
<feature type="compositionally biased region" description="Polar residues" evidence="2">
    <location>
        <begin position="514"/>
        <end position="526"/>
    </location>
</feature>
<dbReference type="GO" id="GO:0009898">
    <property type="term" value="C:cytoplasmic side of plasma membrane"/>
    <property type="evidence" value="ECO:0007669"/>
    <property type="project" value="TreeGrafter"/>
</dbReference>
<evidence type="ECO:0000313" key="5">
    <source>
        <dbReference type="Proteomes" id="UP001228049"/>
    </source>
</evidence>
<feature type="compositionally biased region" description="Polar residues" evidence="2">
    <location>
        <begin position="136"/>
        <end position="145"/>
    </location>
</feature>